<feature type="transmembrane region" description="Helical" evidence="1">
    <location>
        <begin position="155"/>
        <end position="174"/>
    </location>
</feature>
<protein>
    <submittedName>
        <fullName evidence="3">CPBP family intramembrane metalloprotease</fullName>
    </submittedName>
</protein>
<dbReference type="Proteomes" id="UP000479293">
    <property type="component" value="Unassembled WGS sequence"/>
</dbReference>
<evidence type="ECO:0000256" key="1">
    <source>
        <dbReference type="SAM" id="Phobius"/>
    </source>
</evidence>
<feature type="transmembrane region" description="Helical" evidence="1">
    <location>
        <begin position="20"/>
        <end position="40"/>
    </location>
</feature>
<dbReference type="RefSeq" id="WP_152766526.1">
    <property type="nucleotide sequence ID" value="NZ_WHLY01000004.1"/>
</dbReference>
<dbReference type="GO" id="GO:0080120">
    <property type="term" value="P:CAAX-box protein maturation"/>
    <property type="evidence" value="ECO:0007669"/>
    <property type="project" value="UniProtKB-ARBA"/>
</dbReference>
<keyword evidence="1" id="KW-1133">Transmembrane helix</keyword>
<feature type="transmembrane region" description="Helical" evidence="1">
    <location>
        <begin position="52"/>
        <end position="69"/>
    </location>
</feature>
<dbReference type="GO" id="GO:0008237">
    <property type="term" value="F:metallopeptidase activity"/>
    <property type="evidence" value="ECO:0007669"/>
    <property type="project" value="UniProtKB-KW"/>
</dbReference>
<gene>
    <name evidence="3" type="ORF">GBK04_28730</name>
</gene>
<keyword evidence="4" id="KW-1185">Reference proteome</keyword>
<evidence type="ECO:0000313" key="3">
    <source>
        <dbReference type="EMBL" id="MPR37214.1"/>
    </source>
</evidence>
<keyword evidence="1" id="KW-0812">Transmembrane</keyword>
<dbReference type="PANTHER" id="PTHR39430">
    <property type="entry name" value="MEMBRANE-ASSOCIATED PROTEASE-RELATED"/>
    <property type="match status" value="1"/>
</dbReference>
<keyword evidence="1" id="KW-0472">Membrane</keyword>
<keyword evidence="3" id="KW-0378">Hydrolase</keyword>
<evidence type="ECO:0000313" key="4">
    <source>
        <dbReference type="Proteomes" id="UP000479293"/>
    </source>
</evidence>
<dbReference type="EMBL" id="WHLY01000004">
    <property type="protein sequence ID" value="MPR37214.1"/>
    <property type="molecule type" value="Genomic_DNA"/>
</dbReference>
<feature type="transmembrane region" description="Helical" evidence="1">
    <location>
        <begin position="180"/>
        <end position="200"/>
    </location>
</feature>
<dbReference type="PANTHER" id="PTHR39430:SF1">
    <property type="entry name" value="PROTEASE"/>
    <property type="match status" value="1"/>
</dbReference>
<dbReference type="GO" id="GO:0004175">
    <property type="term" value="F:endopeptidase activity"/>
    <property type="evidence" value="ECO:0007669"/>
    <property type="project" value="UniProtKB-ARBA"/>
</dbReference>
<sequence length="297" mass="31955">MNTKAISYRIMRFPLSQIALGITICCSIVAIGQVGVIQLFKLTALDVNTVNLINAVVAAILIVGSYALWFGYYEKRPISELSLTGMVSQLMMGVTLGAVLQSLTILVIYLAADFQIISTNSFRFVIPALAVALAVAVVEEIIIRGIIFRIIEKRWGSYVALLLSALIFGVMHLANPNSSLIAALGLSIQAGLLLASAYIYTRSLWFPIAIHFAWNFTESGIFGAKVSGSALSRSLLVTKIDGAAWITGGEFGPEGSVQATLFCLLATICLLLMSHRQNKLLPPAPPHDLLYGDPIAP</sequence>
<accession>A0A7C9BM31</accession>
<feature type="transmembrane region" description="Helical" evidence="1">
    <location>
        <begin position="124"/>
        <end position="143"/>
    </location>
</feature>
<comment type="caution">
    <text evidence="3">The sequence shown here is derived from an EMBL/GenBank/DDBJ whole genome shotgun (WGS) entry which is preliminary data.</text>
</comment>
<feature type="domain" description="CAAX prenyl protease 2/Lysostaphin resistance protein A-like" evidence="2">
    <location>
        <begin position="124"/>
        <end position="216"/>
    </location>
</feature>
<feature type="transmembrane region" description="Helical" evidence="1">
    <location>
        <begin position="90"/>
        <end position="112"/>
    </location>
</feature>
<dbReference type="Pfam" id="PF02517">
    <property type="entry name" value="Rce1-like"/>
    <property type="match status" value="1"/>
</dbReference>
<proteinExistence type="predicted"/>
<evidence type="ECO:0000259" key="2">
    <source>
        <dbReference type="Pfam" id="PF02517"/>
    </source>
</evidence>
<keyword evidence="3" id="KW-0645">Protease</keyword>
<name>A0A7C9BM31_9BACT</name>
<dbReference type="GO" id="GO:0006508">
    <property type="term" value="P:proteolysis"/>
    <property type="evidence" value="ECO:0007669"/>
    <property type="project" value="UniProtKB-KW"/>
</dbReference>
<organism evidence="3 4">
    <name type="scientific">Salmonirosea aquatica</name>
    <dbReference type="NCBI Taxonomy" id="2654236"/>
    <lineage>
        <taxon>Bacteria</taxon>
        <taxon>Pseudomonadati</taxon>
        <taxon>Bacteroidota</taxon>
        <taxon>Cytophagia</taxon>
        <taxon>Cytophagales</taxon>
        <taxon>Spirosomataceae</taxon>
        <taxon>Salmonirosea</taxon>
    </lineage>
</organism>
<dbReference type="InterPro" id="IPR003675">
    <property type="entry name" value="Rce1/LyrA-like_dom"/>
</dbReference>
<dbReference type="AlphaFoldDB" id="A0A7C9BM31"/>
<reference evidence="3 4" key="1">
    <citation type="submission" date="2019-10" db="EMBL/GenBank/DDBJ databases">
        <title>Draft Genome Sequence of Cytophagaceae sp. SJW1-29.</title>
        <authorList>
            <person name="Choi A."/>
        </authorList>
    </citation>
    <scope>NUCLEOTIDE SEQUENCE [LARGE SCALE GENOMIC DNA]</scope>
    <source>
        <strain evidence="3 4">SJW1-29</strain>
    </source>
</reference>
<keyword evidence="3" id="KW-0482">Metalloprotease</keyword>